<sequence>MATSPSLSPSSDVEILVHITAPSRVSDDVVYRQLAQAYLAFQPETRTQVPLSEPQLSSQVVDPEQKQPPMQSATSPSRKVTSPIVAQSFEFTSQDLSFRSALDNRISPRLRYTPSRDVIASSSQETNVNSQASWCAPPSQISDSYPMPNQALLQVSPTRVLEQYLGRSALRRPSRASHSPCPSPSPSRSTEKRPTLLVPGQLDVPSSLPESEDLESLEIEAPGYIETKTIPVTPLATKPSNIPESSIGSTDFVVDESILEITHISSTAASDPSHRAGSEPPPAKRSKVVHLHHGDLVRSSSDAGPTPSSSSSVAMECSNSLEIRPTSPPVGIINLDPSDFISEKMEKLAKDMAHRWCPDAKRDIDPFERGYWLVDCTLWTPEDRFHAWGFIYNYLRKGQAGWGTWCRRGKNHDWIRLYCWGHVAQHMYLMLYIASRRIMKHTGARWYGPDGHLVLDVPPQANHG</sequence>
<name>A0A9P8WJ88_9HYPO</name>
<feature type="compositionally biased region" description="Low complexity" evidence="1">
    <location>
        <begin position="299"/>
        <end position="312"/>
    </location>
</feature>
<evidence type="ECO:0000313" key="3">
    <source>
        <dbReference type="Proteomes" id="UP000777438"/>
    </source>
</evidence>
<feature type="region of interest" description="Disordered" evidence="1">
    <location>
        <begin position="265"/>
        <end position="318"/>
    </location>
</feature>
<dbReference type="AlphaFoldDB" id="A0A9P8WJ88"/>
<feature type="region of interest" description="Disordered" evidence="1">
    <location>
        <begin position="46"/>
        <end position="80"/>
    </location>
</feature>
<feature type="compositionally biased region" description="Polar residues" evidence="1">
    <location>
        <begin position="68"/>
        <end position="80"/>
    </location>
</feature>
<gene>
    <name evidence="2" type="ORF">B0T10DRAFT_474121</name>
</gene>
<proteinExistence type="predicted"/>
<dbReference type="Proteomes" id="UP000777438">
    <property type="component" value="Unassembled WGS sequence"/>
</dbReference>
<dbReference type="OrthoDB" id="5395975at2759"/>
<feature type="compositionally biased region" description="Polar residues" evidence="1">
    <location>
        <begin position="46"/>
        <end position="60"/>
    </location>
</feature>
<feature type="region of interest" description="Disordered" evidence="1">
    <location>
        <begin position="168"/>
        <end position="212"/>
    </location>
</feature>
<protein>
    <submittedName>
        <fullName evidence="2">Uncharacterized protein</fullName>
    </submittedName>
</protein>
<evidence type="ECO:0000256" key="1">
    <source>
        <dbReference type="SAM" id="MobiDB-lite"/>
    </source>
</evidence>
<organism evidence="2 3">
    <name type="scientific">Thelonectria olida</name>
    <dbReference type="NCBI Taxonomy" id="1576542"/>
    <lineage>
        <taxon>Eukaryota</taxon>
        <taxon>Fungi</taxon>
        <taxon>Dikarya</taxon>
        <taxon>Ascomycota</taxon>
        <taxon>Pezizomycotina</taxon>
        <taxon>Sordariomycetes</taxon>
        <taxon>Hypocreomycetidae</taxon>
        <taxon>Hypocreales</taxon>
        <taxon>Nectriaceae</taxon>
        <taxon>Thelonectria</taxon>
    </lineage>
</organism>
<accession>A0A9P8WJ88</accession>
<dbReference type="EMBL" id="JAGPYM010000002">
    <property type="protein sequence ID" value="KAH6898942.1"/>
    <property type="molecule type" value="Genomic_DNA"/>
</dbReference>
<keyword evidence="3" id="KW-1185">Reference proteome</keyword>
<reference evidence="2 3" key="1">
    <citation type="journal article" date="2021" name="Nat. Commun.">
        <title>Genetic determinants of endophytism in the Arabidopsis root mycobiome.</title>
        <authorList>
            <person name="Mesny F."/>
            <person name="Miyauchi S."/>
            <person name="Thiergart T."/>
            <person name="Pickel B."/>
            <person name="Atanasova L."/>
            <person name="Karlsson M."/>
            <person name="Huettel B."/>
            <person name="Barry K.W."/>
            <person name="Haridas S."/>
            <person name="Chen C."/>
            <person name="Bauer D."/>
            <person name="Andreopoulos W."/>
            <person name="Pangilinan J."/>
            <person name="LaButti K."/>
            <person name="Riley R."/>
            <person name="Lipzen A."/>
            <person name="Clum A."/>
            <person name="Drula E."/>
            <person name="Henrissat B."/>
            <person name="Kohler A."/>
            <person name="Grigoriev I.V."/>
            <person name="Martin F.M."/>
            <person name="Hacquard S."/>
        </authorList>
    </citation>
    <scope>NUCLEOTIDE SEQUENCE [LARGE SCALE GENOMIC DNA]</scope>
    <source>
        <strain evidence="2 3">MPI-CAGE-CH-0241</strain>
    </source>
</reference>
<evidence type="ECO:0000313" key="2">
    <source>
        <dbReference type="EMBL" id="KAH6898942.1"/>
    </source>
</evidence>
<feature type="region of interest" description="Disordered" evidence="1">
    <location>
        <begin position="121"/>
        <end position="147"/>
    </location>
</feature>
<feature type="compositionally biased region" description="Polar residues" evidence="1">
    <location>
        <begin position="121"/>
        <end position="143"/>
    </location>
</feature>
<comment type="caution">
    <text evidence="2">The sequence shown here is derived from an EMBL/GenBank/DDBJ whole genome shotgun (WGS) entry which is preliminary data.</text>
</comment>